<evidence type="ECO:0000256" key="2">
    <source>
        <dbReference type="ARBA" id="ARBA00023002"/>
    </source>
</evidence>
<keyword evidence="2" id="KW-0560">Oxidoreductase</keyword>
<keyword evidence="4" id="KW-0472">Membrane</keyword>
<gene>
    <name evidence="5" type="ORF">GGR03_000294</name>
</gene>
<keyword evidence="6" id="KW-1185">Reference proteome</keyword>
<dbReference type="InterPro" id="IPR002347">
    <property type="entry name" value="SDR_fam"/>
</dbReference>
<protein>
    <submittedName>
        <fullName evidence="5">Short-subunit dehydrogenase</fullName>
    </submittedName>
</protein>
<dbReference type="PRINTS" id="PR00080">
    <property type="entry name" value="SDRFAMILY"/>
</dbReference>
<name>A0A7W6MMW0_9HYPH</name>
<organism evidence="5 6">
    <name type="scientific">Aurantimonas endophytica</name>
    <dbReference type="NCBI Taxonomy" id="1522175"/>
    <lineage>
        <taxon>Bacteria</taxon>
        <taxon>Pseudomonadati</taxon>
        <taxon>Pseudomonadota</taxon>
        <taxon>Alphaproteobacteria</taxon>
        <taxon>Hyphomicrobiales</taxon>
        <taxon>Aurantimonadaceae</taxon>
        <taxon>Aurantimonas</taxon>
    </lineage>
</organism>
<dbReference type="PROSITE" id="PS00061">
    <property type="entry name" value="ADH_SHORT"/>
    <property type="match status" value="1"/>
</dbReference>
<dbReference type="GO" id="GO:0016020">
    <property type="term" value="C:membrane"/>
    <property type="evidence" value="ECO:0007669"/>
    <property type="project" value="TreeGrafter"/>
</dbReference>
<evidence type="ECO:0000256" key="3">
    <source>
        <dbReference type="RuleBase" id="RU000363"/>
    </source>
</evidence>
<dbReference type="Proteomes" id="UP000588647">
    <property type="component" value="Unassembled WGS sequence"/>
</dbReference>
<dbReference type="EMBL" id="JACIEM010000001">
    <property type="protein sequence ID" value="MBB4001247.1"/>
    <property type="molecule type" value="Genomic_DNA"/>
</dbReference>
<evidence type="ECO:0000256" key="1">
    <source>
        <dbReference type="ARBA" id="ARBA00006484"/>
    </source>
</evidence>
<evidence type="ECO:0000313" key="5">
    <source>
        <dbReference type="EMBL" id="MBB4001247.1"/>
    </source>
</evidence>
<dbReference type="NCBIfam" id="NF005495">
    <property type="entry name" value="PRK07109.1"/>
    <property type="match status" value="1"/>
</dbReference>
<dbReference type="AlphaFoldDB" id="A0A7W6MMW0"/>
<keyword evidence="4" id="KW-0812">Transmembrane</keyword>
<accession>A0A7W6MMW0</accession>
<keyword evidence="4" id="KW-1133">Transmembrane helix</keyword>
<proteinExistence type="inferred from homology"/>
<feature type="transmembrane region" description="Helical" evidence="4">
    <location>
        <begin position="289"/>
        <end position="308"/>
    </location>
</feature>
<dbReference type="Gene3D" id="3.40.50.720">
    <property type="entry name" value="NAD(P)-binding Rossmann-like Domain"/>
    <property type="match status" value="1"/>
</dbReference>
<evidence type="ECO:0000313" key="6">
    <source>
        <dbReference type="Proteomes" id="UP000588647"/>
    </source>
</evidence>
<dbReference type="SUPFAM" id="SSF51735">
    <property type="entry name" value="NAD(P)-binding Rossmann-fold domains"/>
    <property type="match status" value="1"/>
</dbReference>
<comment type="similarity">
    <text evidence="1 3">Belongs to the short-chain dehydrogenases/reductases (SDR) family.</text>
</comment>
<dbReference type="InterPro" id="IPR036291">
    <property type="entry name" value="NAD(P)-bd_dom_sf"/>
</dbReference>
<dbReference type="PRINTS" id="PR00081">
    <property type="entry name" value="GDHRDH"/>
</dbReference>
<dbReference type="Pfam" id="PF00106">
    <property type="entry name" value="adh_short"/>
    <property type="match status" value="1"/>
</dbReference>
<dbReference type="PANTHER" id="PTHR44196:SF1">
    <property type="entry name" value="DEHYDROGENASE_REDUCTASE SDR FAMILY MEMBER 7B"/>
    <property type="match status" value="1"/>
</dbReference>
<evidence type="ECO:0000256" key="4">
    <source>
        <dbReference type="SAM" id="Phobius"/>
    </source>
</evidence>
<sequence>MLAARQAAAEGASVVLVSRDAAVLARIAAEIESDGGRALAVTADVSVESDVEAVVTASVARFGRIDTWVNNAGIAAYSTLVDLPIEVHRRLFETNYWGVVYGSLAAVRHFRSRPGGGRLINIGSVNSDVAIPFLSAYSATKHAVKGFNDALRRELLTSDRDVSVTLIKPSGIATSFPKHARNFLDAEPRVAPPLYAPEIVADAIVHAAAHGSREIVVGAVGPALSIPQALFPRLVDRVLAITVPQLSKSSHPRTLTDNLESPSGGAETHYRYFPGLPVSPYTAAQKRPVMAATIALAVGAAAWGIAAARSRR</sequence>
<dbReference type="GO" id="GO:0016491">
    <property type="term" value="F:oxidoreductase activity"/>
    <property type="evidence" value="ECO:0007669"/>
    <property type="project" value="UniProtKB-KW"/>
</dbReference>
<comment type="caution">
    <text evidence="5">The sequence shown here is derived from an EMBL/GenBank/DDBJ whole genome shotgun (WGS) entry which is preliminary data.</text>
</comment>
<dbReference type="PANTHER" id="PTHR44196">
    <property type="entry name" value="DEHYDROGENASE/REDUCTASE SDR FAMILY MEMBER 7B"/>
    <property type="match status" value="1"/>
</dbReference>
<dbReference type="InterPro" id="IPR020904">
    <property type="entry name" value="Sc_DH/Rdtase_CS"/>
</dbReference>
<reference evidence="5 6" key="1">
    <citation type="submission" date="2020-08" db="EMBL/GenBank/DDBJ databases">
        <title>Genomic Encyclopedia of Type Strains, Phase IV (KMG-IV): sequencing the most valuable type-strain genomes for metagenomic binning, comparative biology and taxonomic classification.</title>
        <authorList>
            <person name="Goeker M."/>
        </authorList>
    </citation>
    <scope>NUCLEOTIDE SEQUENCE [LARGE SCALE GENOMIC DNA]</scope>
    <source>
        <strain evidence="5 6">DSM 103570</strain>
    </source>
</reference>